<accession>A0A174AE77</accession>
<organism evidence="2 3">
    <name type="scientific">Roseburia inulinivorans</name>
    <dbReference type="NCBI Taxonomy" id="360807"/>
    <lineage>
        <taxon>Bacteria</taxon>
        <taxon>Bacillati</taxon>
        <taxon>Bacillota</taxon>
        <taxon>Clostridia</taxon>
        <taxon>Lachnospirales</taxon>
        <taxon>Lachnospiraceae</taxon>
        <taxon>Roseburia</taxon>
    </lineage>
</organism>
<evidence type="ECO:0000313" key="2">
    <source>
        <dbReference type="EMBL" id="CUN86664.1"/>
    </source>
</evidence>
<evidence type="ECO:0000256" key="1">
    <source>
        <dbReference type="SAM" id="Phobius"/>
    </source>
</evidence>
<feature type="transmembrane region" description="Helical" evidence="1">
    <location>
        <begin position="12"/>
        <end position="32"/>
    </location>
</feature>
<proteinExistence type="predicted"/>
<keyword evidence="1" id="KW-1133">Transmembrane helix</keyword>
<keyword evidence="1" id="KW-0472">Membrane</keyword>
<dbReference type="Proteomes" id="UP000095395">
    <property type="component" value="Unassembled WGS sequence"/>
</dbReference>
<sequence>MGGVSQMDSWFYGGITLMGVAVLLAVVSIVIFKIKKKKIAARLKDKYGEYI</sequence>
<gene>
    <name evidence="2" type="ORF">ERS852392_01563</name>
</gene>
<dbReference type="AlphaFoldDB" id="A0A174AE77"/>
<dbReference type="EMBL" id="CYYR01000009">
    <property type="protein sequence ID" value="CUN86664.1"/>
    <property type="molecule type" value="Genomic_DNA"/>
</dbReference>
<evidence type="ECO:0000313" key="3">
    <source>
        <dbReference type="Proteomes" id="UP000095395"/>
    </source>
</evidence>
<keyword evidence="1" id="KW-0812">Transmembrane</keyword>
<dbReference type="RefSeq" id="WP_156331108.1">
    <property type="nucleotide sequence ID" value="NZ_CYYR01000009.1"/>
</dbReference>
<name>A0A174AE77_9FIRM</name>
<protein>
    <submittedName>
        <fullName evidence="2">Uncharacterized protein</fullName>
    </submittedName>
</protein>
<reference evidence="2 3" key="1">
    <citation type="submission" date="2015-09" db="EMBL/GenBank/DDBJ databases">
        <authorList>
            <consortium name="Pathogen Informatics"/>
        </authorList>
    </citation>
    <scope>NUCLEOTIDE SEQUENCE [LARGE SCALE GENOMIC DNA]</scope>
    <source>
        <strain evidence="2 3">2789STDY5608835</strain>
    </source>
</reference>